<feature type="transmembrane region" description="Helical" evidence="6">
    <location>
        <begin position="40"/>
        <end position="61"/>
    </location>
</feature>
<sequence length="200" mass="21147">MTFEHILAFNLAVLAAIASPGPAMLVAIRTTLTSGRRAGLAIGAGLGLVAALWTLAALLGLEALFKIFPWAYTAAKVGGAVYLLYVAVRMWAGARQRLQPAATPTTHAFRQGLMINLLNPKSVLFAAAVLIVIFPAGLSPIENAFIVVNHLLVEIICYSTLAAVMSTPAISGPYLKAKIYIDRVAAVILGLLGIRLITDR</sequence>
<protein>
    <submittedName>
        <fullName evidence="7">LysE family translocator</fullName>
    </submittedName>
</protein>
<evidence type="ECO:0000256" key="5">
    <source>
        <dbReference type="ARBA" id="ARBA00023136"/>
    </source>
</evidence>
<dbReference type="RefSeq" id="WP_251935910.1">
    <property type="nucleotide sequence ID" value="NZ_CP098747.1"/>
</dbReference>
<evidence type="ECO:0000313" key="7">
    <source>
        <dbReference type="EMBL" id="USG62259.1"/>
    </source>
</evidence>
<comment type="subcellular location">
    <subcellularLocation>
        <location evidence="1">Cell membrane</location>
        <topology evidence="1">Multi-pass membrane protein</topology>
    </subcellularLocation>
</comment>
<dbReference type="PANTHER" id="PTHR30086">
    <property type="entry name" value="ARGININE EXPORTER PROTEIN ARGO"/>
    <property type="match status" value="1"/>
</dbReference>
<evidence type="ECO:0000256" key="3">
    <source>
        <dbReference type="ARBA" id="ARBA00022692"/>
    </source>
</evidence>
<accession>A0ABY4W5R3</accession>
<dbReference type="InterPro" id="IPR001123">
    <property type="entry name" value="LeuE-type"/>
</dbReference>
<gene>
    <name evidence="7" type="ORF">NBZ79_04615</name>
</gene>
<feature type="transmembrane region" description="Helical" evidence="6">
    <location>
        <begin position="67"/>
        <end position="88"/>
    </location>
</feature>
<evidence type="ECO:0000256" key="1">
    <source>
        <dbReference type="ARBA" id="ARBA00004651"/>
    </source>
</evidence>
<name>A0ABY4W5R3_9PROT</name>
<keyword evidence="8" id="KW-1185">Reference proteome</keyword>
<keyword evidence="3 6" id="KW-0812">Transmembrane</keyword>
<evidence type="ECO:0000256" key="2">
    <source>
        <dbReference type="ARBA" id="ARBA00022475"/>
    </source>
</evidence>
<dbReference type="Proteomes" id="UP001056291">
    <property type="component" value="Chromosome"/>
</dbReference>
<keyword evidence="4 6" id="KW-1133">Transmembrane helix</keyword>
<dbReference type="EMBL" id="CP098747">
    <property type="protein sequence ID" value="USG62259.1"/>
    <property type="molecule type" value="Genomic_DNA"/>
</dbReference>
<reference evidence="7" key="1">
    <citation type="submission" date="2022-06" db="EMBL/GenBank/DDBJ databases">
        <title>Sneathiella actinostolidae sp. nov., isolated from a sea anemonein the Western Pacific Ocean.</title>
        <authorList>
            <person name="Wei M.J."/>
        </authorList>
    </citation>
    <scope>NUCLEOTIDE SEQUENCE</scope>
    <source>
        <strain evidence="7">PHK-P5</strain>
    </source>
</reference>
<organism evidence="7 8">
    <name type="scientific">Sneathiella marina</name>
    <dbReference type="NCBI Taxonomy" id="2950108"/>
    <lineage>
        <taxon>Bacteria</taxon>
        <taxon>Pseudomonadati</taxon>
        <taxon>Pseudomonadota</taxon>
        <taxon>Alphaproteobacteria</taxon>
        <taxon>Sneathiellales</taxon>
        <taxon>Sneathiellaceae</taxon>
        <taxon>Sneathiella</taxon>
    </lineage>
</organism>
<keyword evidence="5 6" id="KW-0472">Membrane</keyword>
<evidence type="ECO:0000256" key="6">
    <source>
        <dbReference type="SAM" id="Phobius"/>
    </source>
</evidence>
<evidence type="ECO:0000313" key="8">
    <source>
        <dbReference type="Proteomes" id="UP001056291"/>
    </source>
</evidence>
<keyword evidence="2" id="KW-1003">Cell membrane</keyword>
<feature type="transmembrane region" description="Helical" evidence="6">
    <location>
        <begin position="179"/>
        <end position="198"/>
    </location>
</feature>
<feature type="transmembrane region" description="Helical" evidence="6">
    <location>
        <begin position="123"/>
        <end position="141"/>
    </location>
</feature>
<dbReference type="Pfam" id="PF01810">
    <property type="entry name" value="LysE"/>
    <property type="match status" value="1"/>
</dbReference>
<feature type="transmembrane region" description="Helical" evidence="6">
    <location>
        <begin position="147"/>
        <end position="167"/>
    </location>
</feature>
<feature type="transmembrane region" description="Helical" evidence="6">
    <location>
        <begin position="6"/>
        <end position="28"/>
    </location>
</feature>
<evidence type="ECO:0000256" key="4">
    <source>
        <dbReference type="ARBA" id="ARBA00022989"/>
    </source>
</evidence>
<proteinExistence type="predicted"/>
<dbReference type="PANTHER" id="PTHR30086:SF20">
    <property type="entry name" value="ARGININE EXPORTER PROTEIN ARGO-RELATED"/>
    <property type="match status" value="1"/>
</dbReference>